<evidence type="ECO:0000313" key="8">
    <source>
        <dbReference type="Proteomes" id="UP000030401"/>
    </source>
</evidence>
<name>A0A0A5FZ28_9BACI</name>
<feature type="chain" id="PRO_5039034011" description="Fe/B12 periplasmic-binding domain-containing protein" evidence="5">
    <location>
        <begin position="20"/>
        <end position="326"/>
    </location>
</feature>
<evidence type="ECO:0000256" key="1">
    <source>
        <dbReference type="ARBA" id="ARBA00004193"/>
    </source>
</evidence>
<keyword evidence="3" id="KW-0813">Transport</keyword>
<dbReference type="eggNOG" id="COG0614">
    <property type="taxonomic scope" value="Bacteria"/>
</dbReference>
<dbReference type="InterPro" id="IPR002491">
    <property type="entry name" value="ABC_transptr_periplasmic_BD"/>
</dbReference>
<gene>
    <name evidence="7" type="ORF">N784_05885</name>
</gene>
<accession>A0A0A5FZ28</accession>
<keyword evidence="4 5" id="KW-0732">Signal</keyword>
<evidence type="ECO:0000256" key="2">
    <source>
        <dbReference type="ARBA" id="ARBA00008814"/>
    </source>
</evidence>
<feature type="domain" description="Fe/B12 periplasmic-binding" evidence="6">
    <location>
        <begin position="55"/>
        <end position="326"/>
    </location>
</feature>
<protein>
    <recommendedName>
        <fullName evidence="6">Fe/B12 periplasmic-binding domain-containing protein</fullName>
    </recommendedName>
</protein>
<dbReference type="AlphaFoldDB" id="A0A0A5FZ28"/>
<reference evidence="7 8" key="1">
    <citation type="submission" date="2013-08" db="EMBL/GenBank/DDBJ databases">
        <authorList>
            <person name="Huang J."/>
            <person name="Wang G."/>
        </authorList>
    </citation>
    <scope>NUCLEOTIDE SEQUENCE [LARGE SCALE GENOMIC DNA]</scope>
    <source>
        <strain evidence="7 8">JSM 072002</strain>
    </source>
</reference>
<evidence type="ECO:0000256" key="3">
    <source>
        <dbReference type="ARBA" id="ARBA00022448"/>
    </source>
</evidence>
<sequence length="326" mass="36121">MKKLLVLMVALLLALTACAEKGADQEAGEDTSNNKEQITVEHALGTATFDEVPKNIVVLEWNYVEQLLALGIQPVGVADIDGFEKWVDIEAELNDDVIDVGTRTEPNLEEIAKLEPDAIITSATNHEKIQADLEKIAPTVFYNSTSEEATKNLYAHTLTTFKKTASLVQKEDEAEQAINDLDAKYEDAAKEIEAMDLPTKQFVFTQAFSSNNTPSFRLFTKNSMVSNVLENVGLENSITDNQDAPWGFTDANVEGLAKYEDAMFIHAVQEDDPLFENLEKNKAWNELQFVKENNMVDIGGDTWTFGGVLSAHTLVDNLLEALEEAQ</sequence>
<dbReference type="Gene3D" id="3.40.50.1980">
    <property type="entry name" value="Nitrogenase molybdenum iron protein domain"/>
    <property type="match status" value="2"/>
</dbReference>
<feature type="signal peptide" evidence="5">
    <location>
        <begin position="1"/>
        <end position="19"/>
    </location>
</feature>
<organism evidence="7 8">
    <name type="scientific">Pontibacillus litoralis JSM 072002</name>
    <dbReference type="NCBI Taxonomy" id="1385512"/>
    <lineage>
        <taxon>Bacteria</taxon>
        <taxon>Bacillati</taxon>
        <taxon>Bacillota</taxon>
        <taxon>Bacilli</taxon>
        <taxon>Bacillales</taxon>
        <taxon>Bacillaceae</taxon>
        <taxon>Pontibacillus</taxon>
    </lineage>
</organism>
<dbReference type="GO" id="GO:0030288">
    <property type="term" value="C:outer membrane-bounded periplasmic space"/>
    <property type="evidence" value="ECO:0007669"/>
    <property type="project" value="TreeGrafter"/>
</dbReference>
<comment type="similarity">
    <text evidence="2">Belongs to the bacterial solute-binding protein 8 family.</text>
</comment>
<evidence type="ECO:0000256" key="4">
    <source>
        <dbReference type="ARBA" id="ARBA00022729"/>
    </source>
</evidence>
<evidence type="ECO:0000259" key="6">
    <source>
        <dbReference type="PROSITE" id="PS50983"/>
    </source>
</evidence>
<dbReference type="GO" id="GO:0005886">
    <property type="term" value="C:plasma membrane"/>
    <property type="evidence" value="ECO:0007669"/>
    <property type="project" value="UniProtKB-SubCell"/>
</dbReference>
<dbReference type="Proteomes" id="UP000030401">
    <property type="component" value="Unassembled WGS sequence"/>
</dbReference>
<dbReference type="PANTHER" id="PTHR30532:SF29">
    <property type="entry name" value="FE(3+) DICITRATE-BINDING PERIPLASMIC PROTEIN"/>
    <property type="match status" value="1"/>
</dbReference>
<dbReference type="PROSITE" id="PS50983">
    <property type="entry name" value="FE_B12_PBP"/>
    <property type="match status" value="1"/>
</dbReference>
<dbReference type="RefSeq" id="WP_036834772.1">
    <property type="nucleotide sequence ID" value="NZ_AVPG01000016.1"/>
</dbReference>
<keyword evidence="8" id="KW-1185">Reference proteome</keyword>
<dbReference type="InterPro" id="IPR051313">
    <property type="entry name" value="Bact_iron-sidero_bind"/>
</dbReference>
<dbReference type="STRING" id="1385512.N784_05885"/>
<dbReference type="GO" id="GO:1901678">
    <property type="term" value="P:iron coordination entity transport"/>
    <property type="evidence" value="ECO:0007669"/>
    <property type="project" value="UniProtKB-ARBA"/>
</dbReference>
<dbReference type="PRINTS" id="PR01715">
    <property type="entry name" value="FERRIBNDNGPP"/>
</dbReference>
<dbReference type="SUPFAM" id="SSF53807">
    <property type="entry name" value="Helical backbone' metal receptor"/>
    <property type="match status" value="1"/>
</dbReference>
<dbReference type="PANTHER" id="PTHR30532">
    <property type="entry name" value="IRON III DICITRATE-BINDING PERIPLASMIC PROTEIN"/>
    <property type="match status" value="1"/>
</dbReference>
<dbReference type="CDD" id="cd01146">
    <property type="entry name" value="FhuD"/>
    <property type="match status" value="1"/>
</dbReference>
<proteinExistence type="inferred from homology"/>
<evidence type="ECO:0000256" key="5">
    <source>
        <dbReference type="SAM" id="SignalP"/>
    </source>
</evidence>
<evidence type="ECO:0000313" key="7">
    <source>
        <dbReference type="EMBL" id="KGX86091.1"/>
    </source>
</evidence>
<dbReference type="PROSITE" id="PS51257">
    <property type="entry name" value="PROKAR_LIPOPROTEIN"/>
    <property type="match status" value="1"/>
</dbReference>
<comment type="caution">
    <text evidence="7">The sequence shown here is derived from an EMBL/GenBank/DDBJ whole genome shotgun (WGS) entry which is preliminary data.</text>
</comment>
<comment type="subcellular location">
    <subcellularLocation>
        <location evidence="1">Cell membrane</location>
        <topology evidence="1">Lipid-anchor</topology>
    </subcellularLocation>
</comment>
<dbReference type="EMBL" id="AVPG01000016">
    <property type="protein sequence ID" value="KGX86091.1"/>
    <property type="molecule type" value="Genomic_DNA"/>
</dbReference>
<dbReference type="OrthoDB" id="9793175at2"/>
<dbReference type="Pfam" id="PF01497">
    <property type="entry name" value="Peripla_BP_2"/>
    <property type="match status" value="1"/>
</dbReference>